<dbReference type="Proteomes" id="UP001302812">
    <property type="component" value="Unassembled WGS sequence"/>
</dbReference>
<accession>A0AAN6TJ82</accession>
<sequence length="500" mass="54044">MISGLKPKPARNLLICSQCRTLAARLADKVLFPNDTAYNERLDTYWSVSAALSPWCMVLPSTAEDVSTIIKTVVAGNCPFGIKGGGHGTFAGSNSIEHGVTIDFGNMNSTTYHPETEIASIKPGGRWQEVYETLAPYGVTVTGGRAGTVGIGGFITGGGNSFHSSSHGMACDTVVNFEVVLADGSIVNANANENPDLWVALKGGSANLGLVTRFDLRVIKYPDPTRPDLWARFISFDPADGDDVIEAMVNFTENAHTDQNTTSIMYFGHIPAAGGSVLHLALENTLGTVNPPAADVYLSAGRVLYDNGGLVLPMADIVRSENPAQLAGFRQIWFTLSFANDARVIKYAAEQHALAVKRLSETLSPDSNFTTMCAFQPLNKVIAKHGVQNGGNVMGLDYWMRNGSNGIMFVAELGLHGAENEEKAYPIIKDWTDAVDSYARELGVGWAWKYLNYAGREQNPLSTIGPDALKKLRVASRKYDPKGVFQTLRASGFKIPRDRQ</sequence>
<reference evidence="6" key="2">
    <citation type="submission" date="2023-05" db="EMBL/GenBank/DDBJ databases">
        <authorList>
            <consortium name="Lawrence Berkeley National Laboratory"/>
            <person name="Steindorff A."/>
            <person name="Hensen N."/>
            <person name="Bonometti L."/>
            <person name="Westerberg I."/>
            <person name="Brannstrom I.O."/>
            <person name="Guillou S."/>
            <person name="Cros-Aarteil S."/>
            <person name="Calhoun S."/>
            <person name="Haridas S."/>
            <person name="Kuo A."/>
            <person name="Mondo S."/>
            <person name="Pangilinan J."/>
            <person name="Riley R."/>
            <person name="Labutti K."/>
            <person name="Andreopoulos B."/>
            <person name="Lipzen A."/>
            <person name="Chen C."/>
            <person name="Yanf M."/>
            <person name="Daum C."/>
            <person name="Ng V."/>
            <person name="Clum A."/>
            <person name="Ohm R."/>
            <person name="Martin F."/>
            <person name="Silar P."/>
            <person name="Natvig D."/>
            <person name="Lalanne C."/>
            <person name="Gautier V."/>
            <person name="Ament-Velasquez S.L."/>
            <person name="Kruys A."/>
            <person name="Hutchinson M.I."/>
            <person name="Powell A.J."/>
            <person name="Barry K."/>
            <person name="Miller A.N."/>
            <person name="Grigoriev I.V."/>
            <person name="Debuchy R."/>
            <person name="Gladieux P."/>
            <person name="Thoren M.H."/>
            <person name="Johannesson H."/>
        </authorList>
    </citation>
    <scope>NUCLEOTIDE SEQUENCE</scope>
    <source>
        <strain evidence="6">CBS 508.74</strain>
    </source>
</reference>
<dbReference type="InterPro" id="IPR006094">
    <property type="entry name" value="Oxid_FAD_bind_N"/>
</dbReference>
<dbReference type="InterPro" id="IPR036318">
    <property type="entry name" value="FAD-bd_PCMH-like_sf"/>
</dbReference>
<dbReference type="InterPro" id="IPR016169">
    <property type="entry name" value="FAD-bd_PCMH_sub2"/>
</dbReference>
<dbReference type="EMBL" id="MU853334">
    <property type="protein sequence ID" value="KAK4115453.1"/>
    <property type="molecule type" value="Genomic_DNA"/>
</dbReference>
<evidence type="ECO:0000256" key="4">
    <source>
        <dbReference type="ARBA" id="ARBA00023002"/>
    </source>
</evidence>
<evidence type="ECO:0000259" key="5">
    <source>
        <dbReference type="PROSITE" id="PS51387"/>
    </source>
</evidence>
<keyword evidence="4" id="KW-0560">Oxidoreductase</keyword>
<reference evidence="6" key="1">
    <citation type="journal article" date="2023" name="Mol. Phylogenet. Evol.">
        <title>Genome-scale phylogeny and comparative genomics of the fungal order Sordariales.</title>
        <authorList>
            <person name="Hensen N."/>
            <person name="Bonometti L."/>
            <person name="Westerberg I."/>
            <person name="Brannstrom I.O."/>
            <person name="Guillou S."/>
            <person name="Cros-Aarteil S."/>
            <person name="Calhoun S."/>
            <person name="Haridas S."/>
            <person name="Kuo A."/>
            <person name="Mondo S."/>
            <person name="Pangilinan J."/>
            <person name="Riley R."/>
            <person name="LaButti K."/>
            <person name="Andreopoulos B."/>
            <person name="Lipzen A."/>
            <person name="Chen C."/>
            <person name="Yan M."/>
            <person name="Daum C."/>
            <person name="Ng V."/>
            <person name="Clum A."/>
            <person name="Steindorff A."/>
            <person name="Ohm R.A."/>
            <person name="Martin F."/>
            <person name="Silar P."/>
            <person name="Natvig D.O."/>
            <person name="Lalanne C."/>
            <person name="Gautier V."/>
            <person name="Ament-Velasquez S.L."/>
            <person name="Kruys A."/>
            <person name="Hutchinson M.I."/>
            <person name="Powell A.J."/>
            <person name="Barry K."/>
            <person name="Miller A.N."/>
            <person name="Grigoriev I.V."/>
            <person name="Debuchy R."/>
            <person name="Gladieux P."/>
            <person name="Hiltunen Thoren M."/>
            <person name="Johannesson H."/>
        </authorList>
    </citation>
    <scope>NUCLEOTIDE SEQUENCE</scope>
    <source>
        <strain evidence="6">CBS 508.74</strain>
    </source>
</reference>
<comment type="similarity">
    <text evidence="1">Belongs to the oxygen-dependent FAD-linked oxidoreductase family.</text>
</comment>
<keyword evidence="3" id="KW-0274">FAD</keyword>
<dbReference type="GO" id="GO:0071949">
    <property type="term" value="F:FAD binding"/>
    <property type="evidence" value="ECO:0007669"/>
    <property type="project" value="InterPro"/>
</dbReference>
<dbReference type="Pfam" id="PF01565">
    <property type="entry name" value="FAD_binding_4"/>
    <property type="match status" value="1"/>
</dbReference>
<dbReference type="GO" id="GO:0016491">
    <property type="term" value="F:oxidoreductase activity"/>
    <property type="evidence" value="ECO:0007669"/>
    <property type="project" value="UniProtKB-KW"/>
</dbReference>
<protein>
    <submittedName>
        <fullName evidence="6">FAD binding domain-containing protein</fullName>
    </submittedName>
</protein>
<feature type="domain" description="FAD-binding PCMH-type" evidence="5">
    <location>
        <begin position="50"/>
        <end position="221"/>
    </location>
</feature>
<evidence type="ECO:0000313" key="7">
    <source>
        <dbReference type="Proteomes" id="UP001302812"/>
    </source>
</evidence>
<dbReference type="RefSeq" id="XP_064673023.1">
    <property type="nucleotide sequence ID" value="XM_064809452.1"/>
</dbReference>
<gene>
    <name evidence="6" type="ORF">N656DRAFT_380287</name>
</gene>
<evidence type="ECO:0000313" key="6">
    <source>
        <dbReference type="EMBL" id="KAK4115453.1"/>
    </source>
</evidence>
<proteinExistence type="inferred from homology"/>
<dbReference type="PANTHER" id="PTHR42973">
    <property type="entry name" value="BINDING OXIDOREDUCTASE, PUTATIVE (AFU_ORTHOLOGUE AFUA_1G17690)-RELATED"/>
    <property type="match status" value="1"/>
</dbReference>
<keyword evidence="2" id="KW-0285">Flavoprotein</keyword>
<organism evidence="6 7">
    <name type="scientific">Canariomyces notabilis</name>
    <dbReference type="NCBI Taxonomy" id="2074819"/>
    <lineage>
        <taxon>Eukaryota</taxon>
        <taxon>Fungi</taxon>
        <taxon>Dikarya</taxon>
        <taxon>Ascomycota</taxon>
        <taxon>Pezizomycotina</taxon>
        <taxon>Sordariomycetes</taxon>
        <taxon>Sordariomycetidae</taxon>
        <taxon>Sordariales</taxon>
        <taxon>Chaetomiaceae</taxon>
        <taxon>Canariomyces</taxon>
    </lineage>
</organism>
<keyword evidence="7" id="KW-1185">Reference proteome</keyword>
<comment type="caution">
    <text evidence="6">The sequence shown here is derived from an EMBL/GenBank/DDBJ whole genome shotgun (WGS) entry which is preliminary data.</text>
</comment>
<dbReference type="GeneID" id="89933576"/>
<name>A0AAN6TJ82_9PEZI</name>
<evidence type="ECO:0000256" key="2">
    <source>
        <dbReference type="ARBA" id="ARBA00022630"/>
    </source>
</evidence>
<dbReference type="PANTHER" id="PTHR42973:SF53">
    <property type="entry name" value="FAD-BINDING PCMH-TYPE DOMAIN-CONTAINING PROTEIN-RELATED"/>
    <property type="match status" value="1"/>
</dbReference>
<dbReference type="SUPFAM" id="SSF56176">
    <property type="entry name" value="FAD-binding/transporter-associated domain-like"/>
    <property type="match status" value="1"/>
</dbReference>
<evidence type="ECO:0000256" key="1">
    <source>
        <dbReference type="ARBA" id="ARBA00005466"/>
    </source>
</evidence>
<evidence type="ECO:0000256" key="3">
    <source>
        <dbReference type="ARBA" id="ARBA00022827"/>
    </source>
</evidence>
<dbReference type="Gene3D" id="3.30.465.10">
    <property type="match status" value="1"/>
</dbReference>
<dbReference type="InterPro" id="IPR050416">
    <property type="entry name" value="FAD-linked_Oxidoreductase"/>
</dbReference>
<dbReference type="InterPro" id="IPR016166">
    <property type="entry name" value="FAD-bd_PCMH"/>
</dbReference>
<dbReference type="PROSITE" id="PS51387">
    <property type="entry name" value="FAD_PCMH"/>
    <property type="match status" value="1"/>
</dbReference>
<dbReference type="AlphaFoldDB" id="A0AAN6TJ82"/>